<organism evidence="7 8">
    <name type="scientific">Sphingomonas psychrolutea</name>
    <dbReference type="NCBI Taxonomy" id="1259676"/>
    <lineage>
        <taxon>Bacteria</taxon>
        <taxon>Pseudomonadati</taxon>
        <taxon>Pseudomonadota</taxon>
        <taxon>Alphaproteobacteria</taxon>
        <taxon>Sphingomonadales</taxon>
        <taxon>Sphingomonadaceae</taxon>
        <taxon>Sphingomonas</taxon>
    </lineage>
</organism>
<protein>
    <recommendedName>
        <fullName evidence="1">glutathione gamma-glutamylcysteinyltransferase</fullName>
        <ecNumber evidence="1">2.3.2.15</ecNumber>
    </recommendedName>
</protein>
<keyword evidence="2" id="KW-0104">Cadmium</keyword>
<keyword evidence="8" id="KW-1185">Reference proteome</keyword>
<dbReference type="Gene3D" id="3.90.70.30">
    <property type="entry name" value="Phytochelatin synthase, N-terminal domain"/>
    <property type="match status" value="1"/>
</dbReference>
<dbReference type="Proteomes" id="UP001157117">
    <property type="component" value="Unassembled WGS sequence"/>
</dbReference>
<gene>
    <name evidence="7" type="ORF">GCM10007926_43390</name>
</gene>
<name>A0ABQ6EHS7_9SPHN</name>
<dbReference type="InterPro" id="IPR038765">
    <property type="entry name" value="Papain-like_cys_pep_sf"/>
</dbReference>
<dbReference type="PROSITE" id="PS51443">
    <property type="entry name" value="PCS"/>
    <property type="match status" value="1"/>
</dbReference>
<feature type="signal peptide" evidence="5">
    <location>
        <begin position="1"/>
        <end position="22"/>
    </location>
</feature>
<dbReference type="SUPFAM" id="SSF54001">
    <property type="entry name" value="Cysteine proteinases"/>
    <property type="match status" value="1"/>
</dbReference>
<dbReference type="InterPro" id="IPR038156">
    <property type="entry name" value="PCS_N_sf"/>
</dbReference>
<sequence length="249" mass="26890">MMILKALFTSLSLSLLAGVAAAEDVAKPKLGPEAIPITTDHAYLSTAAAPDYWAISPYYIHQQTSSACSLASITIAVNTMRGLPALSENTLVTQNNLLEATKDKRWAEQAAEEGDGVTFADLVADTAQSLKAFDIKAEVTAAQPTKDKAATLEAFRAMLVENETSAKDMVLIYFNQGVVTGDWDGPHVSPIGAYDAATDRVLIMDVDREWYVPYWTKTETLFKAFQRPAPADQGVLAGETGGWVRITKS</sequence>
<evidence type="ECO:0000256" key="1">
    <source>
        <dbReference type="ARBA" id="ARBA00012468"/>
    </source>
</evidence>
<keyword evidence="3" id="KW-0808">Transferase</keyword>
<dbReference type="InterPro" id="IPR007719">
    <property type="entry name" value="PCS_N"/>
</dbReference>
<evidence type="ECO:0000313" key="7">
    <source>
        <dbReference type="EMBL" id="GLT07401.1"/>
    </source>
</evidence>
<evidence type="ECO:0000313" key="8">
    <source>
        <dbReference type="Proteomes" id="UP001157117"/>
    </source>
</evidence>
<evidence type="ECO:0000256" key="3">
    <source>
        <dbReference type="ARBA" id="ARBA00022679"/>
    </source>
</evidence>
<dbReference type="PANTHER" id="PTHR33447:SF20">
    <property type="entry name" value="GLUTATHIONE GAMMA-GLUTAMYLCYSTEINYLTRANSFERASE"/>
    <property type="match status" value="1"/>
</dbReference>
<keyword evidence="5" id="KW-0732">Signal</keyword>
<dbReference type="EC" id="2.3.2.15" evidence="1"/>
<accession>A0ABQ6EHS7</accession>
<dbReference type="PANTHER" id="PTHR33447">
    <property type="entry name" value="GLUTATHIONE GAMMA-GLUTAMYLCYSTEINYLTRANSFERASE"/>
    <property type="match status" value="1"/>
</dbReference>
<dbReference type="EMBL" id="BSPT01000077">
    <property type="protein sequence ID" value="GLT07401.1"/>
    <property type="molecule type" value="Genomic_DNA"/>
</dbReference>
<keyword evidence="4" id="KW-0479">Metal-binding</keyword>
<evidence type="ECO:0000256" key="4">
    <source>
        <dbReference type="ARBA" id="ARBA00022723"/>
    </source>
</evidence>
<reference evidence="8" key="1">
    <citation type="journal article" date="2019" name="Int. J. Syst. Evol. Microbiol.">
        <title>The Global Catalogue of Microorganisms (GCM) 10K type strain sequencing project: providing services to taxonomists for standard genome sequencing and annotation.</title>
        <authorList>
            <consortium name="The Broad Institute Genomics Platform"/>
            <consortium name="The Broad Institute Genome Sequencing Center for Infectious Disease"/>
            <person name="Wu L."/>
            <person name="Ma J."/>
        </authorList>
    </citation>
    <scope>NUCLEOTIDE SEQUENCE [LARGE SCALE GENOMIC DNA]</scope>
    <source>
        <strain evidence="8">NBRC 109639</strain>
    </source>
</reference>
<feature type="chain" id="PRO_5045551489" description="glutathione gamma-glutamylcysteinyltransferase" evidence="5">
    <location>
        <begin position="23"/>
        <end position="249"/>
    </location>
</feature>
<evidence type="ECO:0000256" key="5">
    <source>
        <dbReference type="SAM" id="SignalP"/>
    </source>
</evidence>
<evidence type="ECO:0000256" key="2">
    <source>
        <dbReference type="ARBA" id="ARBA00022539"/>
    </source>
</evidence>
<dbReference type="Pfam" id="PF05023">
    <property type="entry name" value="Phytochelatin"/>
    <property type="match status" value="1"/>
</dbReference>
<comment type="caution">
    <text evidence="7">The sequence shown here is derived from an EMBL/GenBank/DDBJ whole genome shotgun (WGS) entry which is preliminary data.</text>
</comment>
<evidence type="ECO:0000259" key="6">
    <source>
        <dbReference type="PROSITE" id="PS51443"/>
    </source>
</evidence>
<proteinExistence type="predicted"/>
<dbReference type="InterPro" id="IPR040409">
    <property type="entry name" value="PCS-like"/>
</dbReference>
<feature type="domain" description="Peptidase C83" evidence="6">
    <location>
        <begin position="10"/>
        <end position="249"/>
    </location>
</feature>